<dbReference type="PANTHER" id="PTHR33332">
    <property type="entry name" value="REVERSE TRANSCRIPTASE DOMAIN-CONTAINING PROTEIN"/>
    <property type="match status" value="1"/>
</dbReference>
<evidence type="ECO:0000313" key="1">
    <source>
        <dbReference type="EMBL" id="RMC06746.1"/>
    </source>
</evidence>
<organism evidence="1 2">
    <name type="scientific">Hirundo rustica rustica</name>
    <dbReference type="NCBI Taxonomy" id="333673"/>
    <lineage>
        <taxon>Eukaryota</taxon>
        <taxon>Metazoa</taxon>
        <taxon>Chordata</taxon>
        <taxon>Craniata</taxon>
        <taxon>Vertebrata</taxon>
        <taxon>Euteleostomi</taxon>
        <taxon>Archelosauria</taxon>
        <taxon>Archosauria</taxon>
        <taxon>Dinosauria</taxon>
        <taxon>Saurischia</taxon>
        <taxon>Theropoda</taxon>
        <taxon>Coelurosauria</taxon>
        <taxon>Aves</taxon>
        <taxon>Neognathae</taxon>
        <taxon>Neoaves</taxon>
        <taxon>Telluraves</taxon>
        <taxon>Australaves</taxon>
        <taxon>Passeriformes</taxon>
        <taxon>Sylvioidea</taxon>
        <taxon>Hirundinidae</taxon>
        <taxon>Hirundo</taxon>
    </lineage>
</organism>
<dbReference type="EMBL" id="QRBI01000120">
    <property type="protein sequence ID" value="RMC06746.1"/>
    <property type="molecule type" value="Genomic_DNA"/>
</dbReference>
<dbReference type="Proteomes" id="UP000269221">
    <property type="component" value="Unassembled WGS sequence"/>
</dbReference>
<dbReference type="OrthoDB" id="9217581at2759"/>
<sequence>MDRSRASSPAQKDLRLLVDERLDMIQQCVLSAKKDTYVLECIKSSMGSRAKEVTLVVHFALVRPHLEHCIQLWGPQHRKDINLLEQVQRRDTKMIEGMDHFSYEERLREL</sequence>
<proteinExistence type="predicted"/>
<comment type="caution">
    <text evidence="1">The sequence shown here is derived from an EMBL/GenBank/DDBJ whole genome shotgun (WGS) entry which is preliminary data.</text>
</comment>
<reference evidence="1 2" key="1">
    <citation type="submission" date="2018-07" db="EMBL/GenBank/DDBJ databases">
        <title>A high quality draft genome assembly of the barn swallow (H. rustica rustica).</title>
        <authorList>
            <person name="Formenti G."/>
            <person name="Chiara M."/>
            <person name="Poveda L."/>
            <person name="Francoijs K.-J."/>
            <person name="Bonisoli-Alquati A."/>
            <person name="Canova L."/>
            <person name="Gianfranceschi L."/>
            <person name="Horner D.S."/>
            <person name="Saino N."/>
        </authorList>
    </citation>
    <scope>NUCLEOTIDE SEQUENCE [LARGE SCALE GENOMIC DNA]</scope>
    <source>
        <strain evidence="1">Chelidonia</strain>
        <tissue evidence="1">Blood</tissue>
    </source>
</reference>
<gene>
    <name evidence="1" type="ORF">DUI87_16192</name>
</gene>
<evidence type="ECO:0000313" key="2">
    <source>
        <dbReference type="Proteomes" id="UP000269221"/>
    </source>
</evidence>
<keyword evidence="2" id="KW-1185">Reference proteome</keyword>
<dbReference type="AlphaFoldDB" id="A0A3M0K0T6"/>
<name>A0A3M0K0T6_HIRRU</name>
<dbReference type="STRING" id="333673.A0A3M0K0T6"/>
<accession>A0A3M0K0T6</accession>
<protein>
    <submittedName>
        <fullName evidence="1">Uncharacterized protein</fullName>
    </submittedName>
</protein>